<feature type="region of interest" description="Disordered" evidence="1">
    <location>
        <begin position="1"/>
        <end position="31"/>
    </location>
</feature>
<evidence type="ECO:0000313" key="2">
    <source>
        <dbReference type="EMBL" id="KIM51221.1"/>
    </source>
</evidence>
<dbReference type="InParanoid" id="A0A0C3D558"/>
<evidence type="ECO:0000313" key="3">
    <source>
        <dbReference type="Proteomes" id="UP000053989"/>
    </source>
</evidence>
<sequence length="317" mass="35731">MAAAGPSRVSSPQQSAGGGAKWEEPDLPDILKPHGLFGAAWKKADKSSQRVRSGQVDPGYRFPKPTLFVNVSTLEWKKTYLLNWLSARALWMSQVDVRSPSKFPSPQMWRDFLNTIDTDRLSSTRSGSMKLVVLDILGETIVQAAQGLTVVPAEIVWQGIQVQVSSLLDPPLWLMHSLLWELYELSFHYELYALDQVIVGHLWSTDEAWLNRQTCLYSIFPGESGLLMWLEPLPQELRDLGMCASSMEIALPYLNNFHELLSAWPRAPSHLQSPAQMDGKGNQECFELFLTASEFYVQTAFDFFGQQPSIPCIFSFV</sequence>
<accession>A0A0C3D558</accession>
<dbReference type="EMBL" id="KN822274">
    <property type="protein sequence ID" value="KIM51221.1"/>
    <property type="molecule type" value="Genomic_DNA"/>
</dbReference>
<keyword evidence="3" id="KW-1185">Reference proteome</keyword>
<evidence type="ECO:0000256" key="1">
    <source>
        <dbReference type="SAM" id="MobiDB-lite"/>
    </source>
</evidence>
<feature type="compositionally biased region" description="Basic and acidic residues" evidence="1">
    <location>
        <begin position="21"/>
        <end position="31"/>
    </location>
</feature>
<reference evidence="3" key="2">
    <citation type="submission" date="2015-01" db="EMBL/GenBank/DDBJ databases">
        <title>Evolutionary Origins and Diversification of the Mycorrhizal Mutualists.</title>
        <authorList>
            <consortium name="DOE Joint Genome Institute"/>
            <consortium name="Mycorrhizal Genomics Consortium"/>
            <person name="Kohler A."/>
            <person name="Kuo A."/>
            <person name="Nagy L.G."/>
            <person name="Floudas D."/>
            <person name="Copeland A."/>
            <person name="Barry K.W."/>
            <person name="Cichocki N."/>
            <person name="Veneault-Fourrey C."/>
            <person name="LaButti K."/>
            <person name="Lindquist E.A."/>
            <person name="Lipzen A."/>
            <person name="Lundell T."/>
            <person name="Morin E."/>
            <person name="Murat C."/>
            <person name="Riley R."/>
            <person name="Ohm R."/>
            <person name="Sun H."/>
            <person name="Tunlid A."/>
            <person name="Henrissat B."/>
            <person name="Grigoriev I.V."/>
            <person name="Hibbett D.S."/>
            <person name="Martin F."/>
        </authorList>
    </citation>
    <scope>NUCLEOTIDE SEQUENCE [LARGE SCALE GENOMIC DNA]</scope>
    <source>
        <strain evidence="3">Foug A</strain>
    </source>
</reference>
<organism evidence="2 3">
    <name type="scientific">Scleroderma citrinum Foug A</name>
    <dbReference type="NCBI Taxonomy" id="1036808"/>
    <lineage>
        <taxon>Eukaryota</taxon>
        <taxon>Fungi</taxon>
        <taxon>Dikarya</taxon>
        <taxon>Basidiomycota</taxon>
        <taxon>Agaricomycotina</taxon>
        <taxon>Agaricomycetes</taxon>
        <taxon>Agaricomycetidae</taxon>
        <taxon>Boletales</taxon>
        <taxon>Sclerodermatineae</taxon>
        <taxon>Sclerodermataceae</taxon>
        <taxon>Scleroderma</taxon>
    </lineage>
</organism>
<reference evidence="2 3" key="1">
    <citation type="submission" date="2014-04" db="EMBL/GenBank/DDBJ databases">
        <authorList>
            <consortium name="DOE Joint Genome Institute"/>
            <person name="Kuo A."/>
            <person name="Kohler A."/>
            <person name="Nagy L.G."/>
            <person name="Floudas D."/>
            <person name="Copeland A."/>
            <person name="Barry K.W."/>
            <person name="Cichocki N."/>
            <person name="Veneault-Fourrey C."/>
            <person name="LaButti K."/>
            <person name="Lindquist E.A."/>
            <person name="Lipzen A."/>
            <person name="Lundell T."/>
            <person name="Morin E."/>
            <person name="Murat C."/>
            <person name="Sun H."/>
            <person name="Tunlid A."/>
            <person name="Henrissat B."/>
            <person name="Grigoriev I.V."/>
            <person name="Hibbett D.S."/>
            <person name="Martin F."/>
            <person name="Nordberg H.P."/>
            <person name="Cantor M.N."/>
            <person name="Hua S.X."/>
        </authorList>
    </citation>
    <scope>NUCLEOTIDE SEQUENCE [LARGE SCALE GENOMIC DNA]</scope>
    <source>
        <strain evidence="2 3">Foug A</strain>
    </source>
</reference>
<protein>
    <submittedName>
        <fullName evidence="2">Uncharacterized protein</fullName>
    </submittedName>
</protein>
<proteinExistence type="predicted"/>
<dbReference type="Proteomes" id="UP000053989">
    <property type="component" value="Unassembled WGS sequence"/>
</dbReference>
<dbReference type="HOGENOM" id="CLU_046162_0_0_1"/>
<gene>
    <name evidence="2" type="ORF">SCLCIDRAFT_33625</name>
</gene>
<dbReference type="OrthoDB" id="2634326at2759"/>
<dbReference type="AlphaFoldDB" id="A0A0C3D558"/>
<name>A0A0C3D558_9AGAM</name>